<dbReference type="EMBL" id="CP003273">
    <property type="protein sequence ID" value="AGL02537.1"/>
    <property type="molecule type" value="Genomic_DNA"/>
</dbReference>
<proteinExistence type="predicted"/>
<keyword evidence="2" id="KW-1185">Reference proteome</keyword>
<name>R4KLW9_9FIRM</name>
<gene>
    <name evidence="1" type="ORF">Desgi_3182</name>
</gene>
<organism evidence="1 2">
    <name type="scientific">Desulfoscipio gibsoniae DSM 7213</name>
    <dbReference type="NCBI Taxonomy" id="767817"/>
    <lineage>
        <taxon>Bacteria</taxon>
        <taxon>Bacillati</taxon>
        <taxon>Bacillota</taxon>
        <taxon>Clostridia</taxon>
        <taxon>Eubacteriales</taxon>
        <taxon>Desulfallaceae</taxon>
        <taxon>Desulfoscipio</taxon>
    </lineage>
</organism>
<reference evidence="1 2" key="1">
    <citation type="submission" date="2012-01" db="EMBL/GenBank/DDBJ databases">
        <title>Complete sequence of Desulfotomaculum gibsoniae DSM 7213.</title>
        <authorList>
            <consortium name="US DOE Joint Genome Institute"/>
            <person name="Lucas S."/>
            <person name="Han J."/>
            <person name="Lapidus A."/>
            <person name="Cheng J.-F."/>
            <person name="Goodwin L."/>
            <person name="Pitluck S."/>
            <person name="Peters L."/>
            <person name="Ovchinnikova G."/>
            <person name="Teshima H."/>
            <person name="Detter J.C."/>
            <person name="Han C."/>
            <person name="Tapia R."/>
            <person name="Land M."/>
            <person name="Hauser L."/>
            <person name="Kyrpides N."/>
            <person name="Ivanova N."/>
            <person name="Pagani I."/>
            <person name="Parshina S."/>
            <person name="Plugge C."/>
            <person name="Muyzer G."/>
            <person name="Kuever J."/>
            <person name="Ivanova A."/>
            <person name="Nazina T."/>
            <person name="Klenk H.-P."/>
            <person name="Brambilla E."/>
            <person name="Spring S."/>
            <person name="Stams A.F."/>
            <person name="Woyke T."/>
        </authorList>
    </citation>
    <scope>NUCLEOTIDE SEQUENCE [LARGE SCALE GENOMIC DNA]</scope>
    <source>
        <strain evidence="1 2">DSM 7213</strain>
    </source>
</reference>
<evidence type="ECO:0000313" key="1">
    <source>
        <dbReference type="EMBL" id="AGL02537.1"/>
    </source>
</evidence>
<evidence type="ECO:0000313" key="2">
    <source>
        <dbReference type="Proteomes" id="UP000013520"/>
    </source>
</evidence>
<accession>R4KLW9</accession>
<dbReference type="KEGG" id="dgi:Desgi_3182"/>
<dbReference type="Proteomes" id="UP000013520">
    <property type="component" value="Chromosome"/>
</dbReference>
<dbReference type="AlphaFoldDB" id="R4KLW9"/>
<sequence>MKRMLYANDVLKHFTPYGLPGCWSKPTGFPVINFQFFKDWCGPVISTGLVELLPEDFPVYKIGKLTPGIYIRQPLGAHKPDIALRVFGQVVKIKKVSSHNRITDNR</sequence>
<protein>
    <submittedName>
        <fullName evidence="1">Uncharacterized protein</fullName>
    </submittedName>
</protein>
<dbReference type="RefSeq" id="WP_006524067.1">
    <property type="nucleotide sequence ID" value="NC_021184.1"/>
</dbReference>
<dbReference type="HOGENOM" id="CLU_2218828_0_0_9"/>